<evidence type="ECO:0000256" key="1">
    <source>
        <dbReference type="SAM" id="MobiDB-lite"/>
    </source>
</evidence>
<feature type="region of interest" description="Disordered" evidence="1">
    <location>
        <begin position="53"/>
        <end position="84"/>
    </location>
</feature>
<organism evidence="2 3">
    <name type="scientific">Fragilariopsis cylindrus CCMP1102</name>
    <dbReference type="NCBI Taxonomy" id="635003"/>
    <lineage>
        <taxon>Eukaryota</taxon>
        <taxon>Sar</taxon>
        <taxon>Stramenopiles</taxon>
        <taxon>Ochrophyta</taxon>
        <taxon>Bacillariophyta</taxon>
        <taxon>Bacillariophyceae</taxon>
        <taxon>Bacillariophycidae</taxon>
        <taxon>Bacillariales</taxon>
        <taxon>Bacillariaceae</taxon>
        <taxon>Fragilariopsis</taxon>
    </lineage>
</organism>
<evidence type="ECO:0000313" key="3">
    <source>
        <dbReference type="Proteomes" id="UP000095751"/>
    </source>
</evidence>
<dbReference type="OrthoDB" id="39562at2759"/>
<sequence>MTEVCEWGYVPKTQLDLPLTLLPHEAYSSIIYINAHEEKRHRRSFVSPVSVTGVIDTNTNNDEEKIYDGDDNDDDDDDGGGNRDQCRVVVAGDAHWTTQLVAMEPADAFRIDMTTADTETVCRGKPMVVKVRIFNLSLESRNLMLLIAKKESKPSMPENIAVKEEAVNAAVVSEANGYTFGVWGISASDNGTIQLNRDHELLAIDTALVLGDLQGQHAVDAELRFVPLRSGRLKVPNFKLYDKAANRWYNYTHDFCIVAV</sequence>
<dbReference type="Proteomes" id="UP000095751">
    <property type="component" value="Unassembled WGS sequence"/>
</dbReference>
<gene>
    <name evidence="2" type="ORF">FRACYDRAFT_269345</name>
</gene>
<proteinExistence type="predicted"/>
<dbReference type="AlphaFoldDB" id="A0A1E7FB74"/>
<name>A0A1E7FB74_9STRA</name>
<reference evidence="2 3" key="1">
    <citation type="submission" date="2016-09" db="EMBL/GenBank/DDBJ databases">
        <title>Extensive genetic diversity and differential bi-allelic expression allows diatom success in the polar Southern Ocean.</title>
        <authorList>
            <consortium name="DOE Joint Genome Institute"/>
            <person name="Mock T."/>
            <person name="Otillar R.P."/>
            <person name="Strauss J."/>
            <person name="Dupont C."/>
            <person name="Frickenhaus S."/>
            <person name="Maumus F."/>
            <person name="Mcmullan M."/>
            <person name="Sanges R."/>
            <person name="Schmutz J."/>
            <person name="Toseland A."/>
            <person name="Valas R."/>
            <person name="Veluchamy A."/>
            <person name="Ward B.J."/>
            <person name="Allen A."/>
            <person name="Barry K."/>
            <person name="Falciatore A."/>
            <person name="Ferrante M."/>
            <person name="Fortunato A.E."/>
            <person name="Gloeckner G."/>
            <person name="Gruber A."/>
            <person name="Hipkin R."/>
            <person name="Janech M."/>
            <person name="Kroth P."/>
            <person name="Leese F."/>
            <person name="Lindquist E."/>
            <person name="Lyon B.R."/>
            <person name="Martin J."/>
            <person name="Mayer C."/>
            <person name="Parker M."/>
            <person name="Quesneville H."/>
            <person name="Raymond J."/>
            <person name="Uhlig C."/>
            <person name="Valentin K.U."/>
            <person name="Worden A.Z."/>
            <person name="Armbrust E.V."/>
            <person name="Bowler C."/>
            <person name="Green B."/>
            <person name="Moulton V."/>
            <person name="Van Oosterhout C."/>
            <person name="Grigoriev I."/>
        </authorList>
    </citation>
    <scope>NUCLEOTIDE SEQUENCE [LARGE SCALE GENOMIC DNA]</scope>
    <source>
        <strain evidence="2 3">CCMP1102</strain>
    </source>
</reference>
<dbReference type="InParanoid" id="A0A1E7FB74"/>
<feature type="compositionally biased region" description="Acidic residues" evidence="1">
    <location>
        <begin position="69"/>
        <end position="79"/>
    </location>
</feature>
<dbReference type="KEGG" id="fcy:FRACYDRAFT_269345"/>
<dbReference type="EMBL" id="KV784359">
    <property type="protein sequence ID" value="OEU15391.1"/>
    <property type="molecule type" value="Genomic_DNA"/>
</dbReference>
<protein>
    <submittedName>
        <fullName evidence="2">Uncharacterized protein</fullName>
    </submittedName>
</protein>
<accession>A0A1E7FB74</accession>
<evidence type="ECO:0000313" key="2">
    <source>
        <dbReference type="EMBL" id="OEU15391.1"/>
    </source>
</evidence>
<keyword evidence="3" id="KW-1185">Reference proteome</keyword>